<feature type="compositionally biased region" description="Basic and acidic residues" evidence="1">
    <location>
        <begin position="107"/>
        <end position="121"/>
    </location>
</feature>
<dbReference type="EMBL" id="CADCWE010000204">
    <property type="protein sequence ID" value="CAA9553891.1"/>
    <property type="molecule type" value="Genomic_DNA"/>
</dbReference>
<feature type="non-terminal residue" evidence="2">
    <location>
        <position position="137"/>
    </location>
</feature>
<reference evidence="2" key="1">
    <citation type="submission" date="2020-02" db="EMBL/GenBank/DDBJ databases">
        <authorList>
            <person name="Meier V. D."/>
        </authorList>
    </citation>
    <scope>NUCLEOTIDE SEQUENCE</scope>
    <source>
        <strain evidence="2">AVDCRST_MAG73</strain>
    </source>
</reference>
<evidence type="ECO:0000256" key="1">
    <source>
        <dbReference type="SAM" id="MobiDB-lite"/>
    </source>
</evidence>
<feature type="compositionally biased region" description="Basic residues" evidence="1">
    <location>
        <begin position="45"/>
        <end position="54"/>
    </location>
</feature>
<protein>
    <submittedName>
        <fullName evidence="2">Uncharacterized protein</fullName>
    </submittedName>
</protein>
<feature type="compositionally biased region" description="Basic and acidic residues" evidence="1">
    <location>
        <begin position="65"/>
        <end position="76"/>
    </location>
</feature>
<sequence length="137" mass="15384">AAAGSACGRPDSARPRPRPCHPADPVPRAGVVQGVVADPVDLLRRPHGRPRRDRRPPPAGCPLGDADRPLRRRQDPPRAPGHRGRRRRARQRRPLRPAQRRCRSRRRADNDRPRVGADRGRRPSGCRAARHRLLSPL</sequence>
<accession>A0A6J4UQQ6</accession>
<organism evidence="2">
    <name type="scientific">uncultured Thermomicrobiales bacterium</name>
    <dbReference type="NCBI Taxonomy" id="1645740"/>
    <lineage>
        <taxon>Bacteria</taxon>
        <taxon>Pseudomonadati</taxon>
        <taxon>Thermomicrobiota</taxon>
        <taxon>Thermomicrobia</taxon>
        <taxon>Thermomicrobiales</taxon>
        <taxon>environmental samples</taxon>
    </lineage>
</organism>
<feature type="region of interest" description="Disordered" evidence="1">
    <location>
        <begin position="1"/>
        <end position="137"/>
    </location>
</feature>
<feature type="non-terminal residue" evidence="2">
    <location>
        <position position="1"/>
    </location>
</feature>
<gene>
    <name evidence="2" type="ORF">AVDCRST_MAG73-3052</name>
</gene>
<dbReference type="AlphaFoldDB" id="A0A6J4UQQ6"/>
<feature type="compositionally biased region" description="Basic residues" evidence="1">
    <location>
        <begin position="122"/>
        <end position="137"/>
    </location>
</feature>
<feature type="compositionally biased region" description="Basic residues" evidence="1">
    <location>
        <begin position="80"/>
        <end position="106"/>
    </location>
</feature>
<name>A0A6J4UQQ6_9BACT</name>
<proteinExistence type="predicted"/>
<evidence type="ECO:0000313" key="2">
    <source>
        <dbReference type="EMBL" id="CAA9553891.1"/>
    </source>
</evidence>